<dbReference type="PANTHER" id="PTHR22901">
    <property type="entry name" value="SIALATE O-ACETYLESTERASE"/>
    <property type="match status" value="1"/>
</dbReference>
<gene>
    <name evidence="1" type="ORF">SDC9_124811</name>
</gene>
<organism evidence="1">
    <name type="scientific">bioreactor metagenome</name>
    <dbReference type="NCBI Taxonomy" id="1076179"/>
    <lineage>
        <taxon>unclassified sequences</taxon>
        <taxon>metagenomes</taxon>
        <taxon>ecological metagenomes</taxon>
    </lineage>
</organism>
<proteinExistence type="predicted"/>
<sequence length="155" mass="17488">MREAQLKAEKEIENSGMVVLLDAGMEKGIHPVKKRVAGERLALHALAKKYHMEGITADSPVYKEMLVQGDTCVLSFDRAEMWLTAREGELNNFTVAGEDKLFYPAEAWISRSKVYVKSEAVKHPVAVRYAFENYIEGDLYGTEGLPVSSFRTDDW</sequence>
<dbReference type="SUPFAM" id="SSF52266">
    <property type="entry name" value="SGNH hydrolase"/>
    <property type="match status" value="1"/>
</dbReference>
<accession>A0A645CLJ6</accession>
<dbReference type="InterPro" id="IPR039329">
    <property type="entry name" value="SIAE"/>
</dbReference>
<protein>
    <recommendedName>
        <fullName evidence="2">Sialate O-acetylesterase domain-containing protein</fullName>
    </recommendedName>
</protein>
<comment type="caution">
    <text evidence="1">The sequence shown here is derived from an EMBL/GenBank/DDBJ whole genome shotgun (WGS) entry which is preliminary data.</text>
</comment>
<dbReference type="PANTHER" id="PTHR22901:SF0">
    <property type="entry name" value="SIALATE O-ACETYLESTERASE"/>
    <property type="match status" value="1"/>
</dbReference>
<dbReference type="AlphaFoldDB" id="A0A645CLJ6"/>
<dbReference type="EMBL" id="VSSQ01028190">
    <property type="protein sequence ID" value="MPM77803.1"/>
    <property type="molecule type" value="Genomic_DNA"/>
</dbReference>
<dbReference type="GO" id="GO:0001681">
    <property type="term" value="F:sialate O-acetylesterase activity"/>
    <property type="evidence" value="ECO:0007669"/>
    <property type="project" value="InterPro"/>
</dbReference>
<name>A0A645CLJ6_9ZZZZ</name>
<dbReference type="GO" id="GO:0005975">
    <property type="term" value="P:carbohydrate metabolic process"/>
    <property type="evidence" value="ECO:0007669"/>
    <property type="project" value="TreeGrafter"/>
</dbReference>
<evidence type="ECO:0000313" key="1">
    <source>
        <dbReference type="EMBL" id="MPM77803.1"/>
    </source>
</evidence>
<reference evidence="1" key="1">
    <citation type="submission" date="2019-08" db="EMBL/GenBank/DDBJ databases">
        <authorList>
            <person name="Kucharzyk K."/>
            <person name="Murdoch R.W."/>
            <person name="Higgins S."/>
            <person name="Loffler F."/>
        </authorList>
    </citation>
    <scope>NUCLEOTIDE SEQUENCE</scope>
</reference>
<evidence type="ECO:0008006" key="2">
    <source>
        <dbReference type="Google" id="ProtNLM"/>
    </source>
</evidence>